<dbReference type="GO" id="GO:0034314">
    <property type="term" value="P:Arp2/3 complex-mediated actin nucleation"/>
    <property type="evidence" value="ECO:0007669"/>
    <property type="project" value="InterPro"/>
</dbReference>
<feature type="binding site" evidence="6">
    <location>
        <position position="101"/>
    </location>
    <ligand>
        <name>Zn(2+)</name>
        <dbReference type="ChEBI" id="CHEBI:29105"/>
    </ligand>
</feature>
<dbReference type="InterPro" id="IPR005301">
    <property type="entry name" value="MOB_kinase_act_fam"/>
</dbReference>
<evidence type="ECO:0000313" key="9">
    <source>
        <dbReference type="Proteomes" id="UP001153678"/>
    </source>
</evidence>
<keyword evidence="3" id="KW-0963">Cytoplasm</keyword>
<keyword evidence="6" id="KW-0479">Metal-binding</keyword>
<dbReference type="GO" id="GO:0005885">
    <property type="term" value="C:Arp2/3 protein complex"/>
    <property type="evidence" value="ECO:0007669"/>
    <property type="project" value="InterPro"/>
</dbReference>
<dbReference type="Proteomes" id="UP001153678">
    <property type="component" value="Unassembled WGS sequence"/>
</dbReference>
<gene>
    <name evidence="8" type="ORF">FWILDA_LOCUS3065</name>
</gene>
<dbReference type="InterPro" id="IPR007204">
    <property type="entry name" value="ARPC3"/>
</dbReference>
<accession>A0A9W4WNQ5</accession>
<feature type="binding site" evidence="6">
    <location>
        <position position="172"/>
    </location>
    <ligand>
        <name>Zn(2+)</name>
        <dbReference type="ChEBI" id="CHEBI:29105"/>
    </ligand>
</feature>
<dbReference type="Pfam" id="PF04062">
    <property type="entry name" value="P21-Arc"/>
    <property type="match status" value="1"/>
</dbReference>
<dbReference type="InterPro" id="IPR036703">
    <property type="entry name" value="MOB_kinase_act_sf"/>
</dbReference>
<dbReference type="SUPFAM" id="SSF101152">
    <property type="entry name" value="Mob1/phocein"/>
    <property type="match status" value="1"/>
</dbReference>
<protein>
    <submittedName>
        <fullName evidence="8">18015_t:CDS:1</fullName>
    </submittedName>
</protein>
<dbReference type="Gene3D" id="6.10.20.160">
    <property type="match status" value="2"/>
</dbReference>
<evidence type="ECO:0000256" key="4">
    <source>
        <dbReference type="ARBA" id="ARBA00023203"/>
    </source>
</evidence>
<dbReference type="AlphaFoldDB" id="A0A9W4WNQ5"/>
<sequence>MAETILSNEPNHDTSETSKPTSIPQTTTENKRDLQQIDSAFALQEYLQSLIRADKDNLDALVELPPGQDQETWQYEHLRQLCLELNYLVVQLEVECTRQSCPEMKADEWQYLCAAHQAPTNCCAIDYIVHTLDGATTLLNSHKYFPSRISIPETSLKHYQSIARRLYRIFAHAWFHHREIFEAFEAYHSLFNDRTEFRVVGNMALLPIKTKLRGPPSLAPAPPTENDVIDEALDLFRANCLFRNFEIQGNADRVLIYLILFISDCLSCLGKAGKNTSQKEAIKILNSRALDNFALPGDPTFPLNALYASPGSDAARQELANRLVERVYVDGKQSKWWMSFQKKKFMNKSL</sequence>
<evidence type="ECO:0000313" key="8">
    <source>
        <dbReference type="EMBL" id="CAI2167423.1"/>
    </source>
</evidence>
<evidence type="ECO:0000256" key="7">
    <source>
        <dbReference type="SAM" id="MobiDB-lite"/>
    </source>
</evidence>
<comment type="subcellular location">
    <subcellularLocation>
        <location evidence="1">Cytoplasm</location>
        <location evidence="1">Cytoskeleton</location>
    </subcellularLocation>
</comment>
<name>A0A9W4WNQ5_9GLOM</name>
<feature type="binding site" evidence="6">
    <location>
        <position position="96"/>
    </location>
    <ligand>
        <name>Zn(2+)</name>
        <dbReference type="ChEBI" id="CHEBI:29105"/>
    </ligand>
</feature>
<proteinExistence type="inferred from homology"/>
<feature type="compositionally biased region" description="Polar residues" evidence="7">
    <location>
        <begin position="17"/>
        <end position="28"/>
    </location>
</feature>
<feature type="binding site" evidence="6">
    <location>
        <position position="177"/>
    </location>
    <ligand>
        <name>Zn(2+)</name>
        <dbReference type="ChEBI" id="CHEBI:29105"/>
    </ligand>
</feature>
<dbReference type="PANTHER" id="PTHR12391">
    <property type="entry name" value="ARP2/3 COMPLEX 21 KD SUBUNIT"/>
    <property type="match status" value="1"/>
</dbReference>
<dbReference type="Gene3D" id="1.20.140.30">
    <property type="entry name" value="MOB kinase activator"/>
    <property type="match status" value="1"/>
</dbReference>
<keyword evidence="4" id="KW-0009">Actin-binding</keyword>
<dbReference type="InterPro" id="IPR036753">
    <property type="entry name" value="ARPC3_sf"/>
</dbReference>
<feature type="region of interest" description="Disordered" evidence="7">
    <location>
        <begin position="1"/>
        <end position="31"/>
    </location>
</feature>
<dbReference type="EMBL" id="CAMKVN010000391">
    <property type="protein sequence ID" value="CAI2167423.1"/>
    <property type="molecule type" value="Genomic_DNA"/>
</dbReference>
<evidence type="ECO:0000256" key="6">
    <source>
        <dbReference type="PIRSR" id="PIRSR605301-1"/>
    </source>
</evidence>
<dbReference type="GO" id="GO:0030833">
    <property type="term" value="P:regulation of actin filament polymerization"/>
    <property type="evidence" value="ECO:0007669"/>
    <property type="project" value="InterPro"/>
</dbReference>
<keyword evidence="6" id="KW-0862">Zinc</keyword>
<evidence type="ECO:0000256" key="2">
    <source>
        <dbReference type="ARBA" id="ARBA00010856"/>
    </source>
</evidence>
<comment type="similarity">
    <text evidence="2">Belongs to the ARPC3 family.</text>
</comment>
<dbReference type="OrthoDB" id="10262609at2759"/>
<dbReference type="GO" id="GO:0003779">
    <property type="term" value="F:actin binding"/>
    <property type="evidence" value="ECO:0007669"/>
    <property type="project" value="UniProtKB-KW"/>
</dbReference>
<comment type="caution">
    <text evidence="8">The sequence shown here is derived from an EMBL/GenBank/DDBJ whole genome shotgun (WGS) entry which is preliminary data.</text>
</comment>
<keyword evidence="9" id="KW-1185">Reference proteome</keyword>
<evidence type="ECO:0000256" key="1">
    <source>
        <dbReference type="ARBA" id="ARBA00004245"/>
    </source>
</evidence>
<reference evidence="8" key="1">
    <citation type="submission" date="2022-08" db="EMBL/GenBank/DDBJ databases">
        <authorList>
            <person name="Kallberg Y."/>
            <person name="Tangrot J."/>
            <person name="Rosling A."/>
        </authorList>
    </citation>
    <scope>NUCLEOTIDE SEQUENCE</scope>
    <source>
        <strain evidence="8">Wild A</strain>
    </source>
</reference>
<keyword evidence="5" id="KW-0206">Cytoskeleton</keyword>
<dbReference type="SUPFAM" id="SSF69060">
    <property type="entry name" value="Arp2/3 complex 21 kDa subunit ARPC3"/>
    <property type="match status" value="1"/>
</dbReference>
<evidence type="ECO:0000256" key="5">
    <source>
        <dbReference type="ARBA" id="ARBA00023212"/>
    </source>
</evidence>
<dbReference type="SMART" id="SM01388">
    <property type="entry name" value="Mob1_phocein"/>
    <property type="match status" value="1"/>
</dbReference>
<organism evidence="8 9">
    <name type="scientific">Funneliformis geosporum</name>
    <dbReference type="NCBI Taxonomy" id="1117311"/>
    <lineage>
        <taxon>Eukaryota</taxon>
        <taxon>Fungi</taxon>
        <taxon>Fungi incertae sedis</taxon>
        <taxon>Mucoromycota</taxon>
        <taxon>Glomeromycotina</taxon>
        <taxon>Glomeromycetes</taxon>
        <taxon>Glomerales</taxon>
        <taxon>Glomeraceae</taxon>
        <taxon>Funneliformis</taxon>
    </lineage>
</organism>
<evidence type="ECO:0000256" key="3">
    <source>
        <dbReference type="ARBA" id="ARBA00022490"/>
    </source>
</evidence>